<keyword evidence="3" id="KW-0804">Transcription</keyword>
<proteinExistence type="predicted"/>
<organism evidence="5 6">
    <name type="scientific">Lawsonibacter hominis</name>
    <dbReference type="NCBI Taxonomy" id="2763053"/>
    <lineage>
        <taxon>Bacteria</taxon>
        <taxon>Bacillati</taxon>
        <taxon>Bacillota</taxon>
        <taxon>Clostridia</taxon>
        <taxon>Eubacteriales</taxon>
        <taxon>Oscillospiraceae</taxon>
        <taxon>Lawsonibacter</taxon>
    </lineage>
</organism>
<dbReference type="Proteomes" id="UP000661435">
    <property type="component" value="Unassembled WGS sequence"/>
</dbReference>
<dbReference type="SUPFAM" id="SSF46785">
    <property type="entry name" value="Winged helix' DNA-binding domain"/>
    <property type="match status" value="1"/>
</dbReference>
<dbReference type="Pfam" id="PF00392">
    <property type="entry name" value="GntR"/>
    <property type="match status" value="1"/>
</dbReference>
<keyword evidence="2" id="KW-0238">DNA-binding</keyword>
<keyword evidence="1" id="KW-0805">Transcription regulation</keyword>
<name>A0A8J6JB78_9FIRM</name>
<dbReference type="SMART" id="SM00345">
    <property type="entry name" value="HTH_GNTR"/>
    <property type="match status" value="1"/>
</dbReference>
<dbReference type="InterPro" id="IPR036388">
    <property type="entry name" value="WH-like_DNA-bd_sf"/>
</dbReference>
<gene>
    <name evidence="5" type="ORF">H8S57_00115</name>
</gene>
<dbReference type="PROSITE" id="PS50949">
    <property type="entry name" value="HTH_GNTR"/>
    <property type="match status" value="1"/>
</dbReference>
<evidence type="ECO:0000256" key="1">
    <source>
        <dbReference type="ARBA" id="ARBA00023015"/>
    </source>
</evidence>
<protein>
    <submittedName>
        <fullName evidence="5">GntR family transcriptional regulator</fullName>
    </submittedName>
</protein>
<evidence type="ECO:0000256" key="2">
    <source>
        <dbReference type="ARBA" id="ARBA00023125"/>
    </source>
</evidence>
<dbReference type="CDD" id="cd07377">
    <property type="entry name" value="WHTH_GntR"/>
    <property type="match status" value="1"/>
</dbReference>
<dbReference type="InterPro" id="IPR036390">
    <property type="entry name" value="WH_DNA-bd_sf"/>
</dbReference>
<evidence type="ECO:0000256" key="3">
    <source>
        <dbReference type="ARBA" id="ARBA00023163"/>
    </source>
</evidence>
<dbReference type="EMBL" id="JACOPP010000001">
    <property type="protein sequence ID" value="MBC5732132.1"/>
    <property type="molecule type" value="Genomic_DNA"/>
</dbReference>
<dbReference type="InterPro" id="IPR008920">
    <property type="entry name" value="TF_FadR/GntR_C"/>
</dbReference>
<keyword evidence="6" id="KW-1185">Reference proteome</keyword>
<dbReference type="PANTHER" id="PTHR43537">
    <property type="entry name" value="TRANSCRIPTIONAL REGULATOR, GNTR FAMILY"/>
    <property type="match status" value="1"/>
</dbReference>
<dbReference type="Gene3D" id="1.10.10.10">
    <property type="entry name" value="Winged helix-like DNA-binding domain superfamily/Winged helix DNA-binding domain"/>
    <property type="match status" value="1"/>
</dbReference>
<dbReference type="SUPFAM" id="SSF48008">
    <property type="entry name" value="GntR ligand-binding domain-like"/>
    <property type="match status" value="1"/>
</dbReference>
<dbReference type="PRINTS" id="PR00035">
    <property type="entry name" value="HTHGNTR"/>
</dbReference>
<reference evidence="5" key="1">
    <citation type="submission" date="2020-08" db="EMBL/GenBank/DDBJ databases">
        <title>Genome public.</title>
        <authorList>
            <person name="Liu C."/>
            <person name="Sun Q."/>
        </authorList>
    </citation>
    <scope>NUCLEOTIDE SEQUENCE</scope>
    <source>
        <strain evidence="5">NSJ-51</strain>
    </source>
</reference>
<dbReference type="PANTHER" id="PTHR43537:SF24">
    <property type="entry name" value="GLUCONATE OPERON TRANSCRIPTIONAL REPRESSOR"/>
    <property type="match status" value="1"/>
</dbReference>
<evidence type="ECO:0000313" key="5">
    <source>
        <dbReference type="EMBL" id="MBC5732132.1"/>
    </source>
</evidence>
<dbReference type="RefSeq" id="WP_186906096.1">
    <property type="nucleotide sequence ID" value="NZ_JACOPP010000001.1"/>
</dbReference>
<evidence type="ECO:0000259" key="4">
    <source>
        <dbReference type="PROSITE" id="PS50949"/>
    </source>
</evidence>
<dbReference type="GO" id="GO:0003677">
    <property type="term" value="F:DNA binding"/>
    <property type="evidence" value="ECO:0007669"/>
    <property type="project" value="UniProtKB-KW"/>
</dbReference>
<comment type="caution">
    <text evidence="5">The sequence shown here is derived from an EMBL/GenBank/DDBJ whole genome shotgun (WGS) entry which is preliminary data.</text>
</comment>
<dbReference type="InterPro" id="IPR011711">
    <property type="entry name" value="GntR_C"/>
</dbReference>
<dbReference type="Gene3D" id="1.20.120.530">
    <property type="entry name" value="GntR ligand-binding domain-like"/>
    <property type="match status" value="1"/>
</dbReference>
<dbReference type="Pfam" id="PF07729">
    <property type="entry name" value="FCD"/>
    <property type="match status" value="1"/>
</dbReference>
<sequence length="220" mass="25768">MGKRGLKNVAYDYLLDAIMSYELKPGQAIVEQDISDRLNISRTPIREAFKQLESEGLVRHLPSRGTFVTNLTVQDVEEIFQLRELFEITALKSAINCITDDELDYIEDRVRYLDDKKSEEPPTQEAFYRSDRDLHMMIMKYSGNSRMIKFHKTLEAQLEQLRRISAMTPKRLVKSRQEHLDIIYALRTRDLVSATRHLSIHLQNIKESTLNVCRNMVSQY</sequence>
<dbReference type="GO" id="GO:0003700">
    <property type="term" value="F:DNA-binding transcription factor activity"/>
    <property type="evidence" value="ECO:0007669"/>
    <property type="project" value="InterPro"/>
</dbReference>
<dbReference type="AlphaFoldDB" id="A0A8J6JB78"/>
<accession>A0A8J6JB78</accession>
<feature type="domain" description="HTH gntR-type" evidence="4">
    <location>
        <begin position="4"/>
        <end position="71"/>
    </location>
</feature>
<evidence type="ECO:0000313" key="6">
    <source>
        <dbReference type="Proteomes" id="UP000661435"/>
    </source>
</evidence>
<dbReference type="SMART" id="SM00895">
    <property type="entry name" value="FCD"/>
    <property type="match status" value="1"/>
</dbReference>
<dbReference type="InterPro" id="IPR000524">
    <property type="entry name" value="Tscrpt_reg_HTH_GntR"/>
</dbReference>